<evidence type="ECO:0000256" key="1">
    <source>
        <dbReference type="ARBA" id="ARBA00022574"/>
    </source>
</evidence>
<dbReference type="InterPro" id="IPR001680">
    <property type="entry name" value="WD40_rpt"/>
</dbReference>
<dbReference type="Pfam" id="PF00400">
    <property type="entry name" value="WD40"/>
    <property type="match status" value="3"/>
</dbReference>
<feature type="repeat" description="WD" evidence="3">
    <location>
        <begin position="101"/>
        <end position="140"/>
    </location>
</feature>
<dbReference type="Proteomes" id="UP000256970">
    <property type="component" value="Unassembled WGS sequence"/>
</dbReference>
<dbReference type="EMBL" id="FNXT01000131">
    <property type="protein sequence ID" value="SZX61186.1"/>
    <property type="molecule type" value="Genomic_DNA"/>
</dbReference>
<dbReference type="InterPro" id="IPR019775">
    <property type="entry name" value="WD40_repeat_CS"/>
</dbReference>
<accession>A0A383VA13</accession>
<feature type="region of interest" description="Disordered" evidence="4">
    <location>
        <begin position="475"/>
        <end position="524"/>
    </location>
</feature>
<keyword evidence="1 3" id="KW-0853">WD repeat</keyword>
<feature type="compositionally biased region" description="Low complexity" evidence="4">
    <location>
        <begin position="662"/>
        <end position="680"/>
    </location>
</feature>
<dbReference type="InterPro" id="IPR015943">
    <property type="entry name" value="WD40/YVTN_repeat-like_dom_sf"/>
</dbReference>
<feature type="repeat" description="WD" evidence="3">
    <location>
        <begin position="59"/>
        <end position="100"/>
    </location>
</feature>
<evidence type="ECO:0000256" key="3">
    <source>
        <dbReference type="PROSITE-ProRule" id="PRU00221"/>
    </source>
</evidence>
<dbReference type="InterPro" id="IPR020472">
    <property type="entry name" value="WD40_PAC1"/>
</dbReference>
<gene>
    <name evidence="6" type="ORF">BQ4739_LOCUS15010</name>
    <name evidence="5" type="ORF">BQ4739_LOCUS1705</name>
</gene>
<organism evidence="5 7">
    <name type="scientific">Tetradesmus obliquus</name>
    <name type="common">Green alga</name>
    <name type="synonym">Acutodesmus obliquus</name>
    <dbReference type="NCBI Taxonomy" id="3088"/>
    <lineage>
        <taxon>Eukaryota</taxon>
        <taxon>Viridiplantae</taxon>
        <taxon>Chlorophyta</taxon>
        <taxon>core chlorophytes</taxon>
        <taxon>Chlorophyceae</taxon>
        <taxon>CS clade</taxon>
        <taxon>Sphaeropleales</taxon>
        <taxon>Scenedesmaceae</taxon>
        <taxon>Tetradesmus</taxon>
    </lineage>
</organism>
<dbReference type="PANTHER" id="PTHR22847">
    <property type="entry name" value="WD40 REPEAT PROTEIN"/>
    <property type="match status" value="1"/>
</dbReference>
<dbReference type="EMBL" id="FNXT01001219">
    <property type="protein sequence ID" value="SZX74691.1"/>
    <property type="molecule type" value="Genomic_DNA"/>
</dbReference>
<dbReference type="PANTHER" id="PTHR22847:SF637">
    <property type="entry name" value="WD REPEAT DOMAIN 5B"/>
    <property type="match status" value="1"/>
</dbReference>
<dbReference type="PROSITE" id="PS00678">
    <property type="entry name" value="WD_REPEATS_1"/>
    <property type="match status" value="1"/>
</dbReference>
<keyword evidence="2" id="KW-0677">Repeat</keyword>
<evidence type="ECO:0000313" key="5">
    <source>
        <dbReference type="EMBL" id="SZX61186.1"/>
    </source>
</evidence>
<dbReference type="SMART" id="SM00320">
    <property type="entry name" value="WD40"/>
    <property type="match status" value="7"/>
</dbReference>
<dbReference type="GO" id="GO:1990234">
    <property type="term" value="C:transferase complex"/>
    <property type="evidence" value="ECO:0007669"/>
    <property type="project" value="UniProtKB-ARBA"/>
</dbReference>
<dbReference type="STRING" id="3088.A0A383VA13"/>
<evidence type="ECO:0000313" key="6">
    <source>
        <dbReference type="EMBL" id="SZX74691.1"/>
    </source>
</evidence>
<feature type="compositionally biased region" description="Low complexity" evidence="4">
    <location>
        <begin position="771"/>
        <end position="784"/>
    </location>
</feature>
<feature type="region of interest" description="Disordered" evidence="4">
    <location>
        <begin position="577"/>
        <end position="784"/>
    </location>
</feature>
<evidence type="ECO:0000256" key="4">
    <source>
        <dbReference type="SAM" id="MobiDB-lite"/>
    </source>
</evidence>
<dbReference type="PRINTS" id="PR00320">
    <property type="entry name" value="GPROTEINBRPT"/>
</dbReference>
<dbReference type="PROSITE" id="PS50294">
    <property type="entry name" value="WD_REPEATS_REGION"/>
    <property type="match status" value="1"/>
</dbReference>
<feature type="compositionally biased region" description="Polar residues" evidence="4">
    <location>
        <begin position="686"/>
        <end position="743"/>
    </location>
</feature>
<keyword evidence="7" id="KW-1185">Reference proteome</keyword>
<dbReference type="AlphaFoldDB" id="A0A383VA13"/>
<feature type="compositionally biased region" description="Low complexity" evidence="4">
    <location>
        <begin position="588"/>
        <end position="600"/>
    </location>
</feature>
<reference evidence="5 7" key="1">
    <citation type="submission" date="2016-10" db="EMBL/GenBank/DDBJ databases">
        <authorList>
            <person name="Cai Z."/>
        </authorList>
    </citation>
    <scope>NUCLEOTIDE SEQUENCE [LARGE SCALE GENOMIC DNA]</scope>
</reference>
<evidence type="ECO:0000256" key="2">
    <source>
        <dbReference type="ARBA" id="ARBA00022737"/>
    </source>
</evidence>
<name>A0A383VA13_TETOB</name>
<dbReference type="PROSITE" id="PS50082">
    <property type="entry name" value="WD_REPEATS_2"/>
    <property type="match status" value="2"/>
</dbReference>
<sequence length="922" mass="94167">MLWRRLTRDRVSNSTWKHFYTQRWSVSPPAGDEVCWQSKYGSKMKQGKYWTGKYEHDSLYGHKAGVKSLKLLPSHGMLLTGSLDRTVRLWDLKYGMPLSISRPHGSTVRAVALDAQLVASGSSDNVVRLWHARNASEGASLLDPAAAAEAAALLEGGSALGLAEGLMEMDGPADTDPNDRLAAALAAAAAAAGAAGVGSSSSSRAVGAGVGVASWGVPATHGPYSFVTGEADDTLFDLSLPAQQLRGHIGPVTSLCLTESCLYSGSWDYTVRCYRRGSWDCISVLKYQDWVWSVVARGGLLLVASGPEVHVHDLPTGKLVRKFQNLHEGSVSCLEGTHCARLLFSGGADGLLMAHDLRMKESSRVLWHHNAGVHGLALEDPWLASCASDGTVLMHNYEAAAPTNPGSSSSSSSSSGALLSRRSLSCPGHTGPLYCVDIADAWLAAGGESPAVRTWDFSKAAEAAARAAAAKAVRNSAKQAAKQRRAAKASGNDAAAGGGRGTNNSRSGGRSSSKKGHAAGSSQQAAAAAAAAGAAAAGTAGTAGNSSSSSRPRGLLAAAAAAAKASEAVSLPAAAAGTADRYHRMQHSRGQQRQQHSGIGSSNGGGSGSAGHAPIPTGHYQHHSSQHHHRGSSGSTNSYGSSPQQQQQQQQQQQHYAQGNRSSSSPQQYGSSPQQQQQQQHWYGRYSSSPQHYGSSPQQQHGHGRYSSSPQQQQHWTGSSPPSSSNRWQHANNYRGQSTAGHQQQHKGAAGSRNSFRATSSGGQTGIPIPAAGSARGSSGLSRLAAAGSSSSRAAAGHLPNALKGSIANPASDSNGGCSDGGCGSPASAAVAAAALCYRCEFSSSFPAATQPSPWLAAGSSPRFEVDLNRPAGTSAGAAAGGGGGGGGGTGVLGAVESAGGRVAAAQPAAAGLCDGPGSISN</sequence>
<feature type="compositionally biased region" description="Low complexity" evidence="4">
    <location>
        <begin position="632"/>
        <end position="654"/>
    </location>
</feature>
<protein>
    <submittedName>
        <fullName evidence="5">Uncharacterized protein</fullName>
    </submittedName>
</protein>
<dbReference type="InterPro" id="IPR036322">
    <property type="entry name" value="WD40_repeat_dom_sf"/>
</dbReference>
<feature type="compositionally biased region" description="Basic residues" evidence="4">
    <location>
        <begin position="620"/>
        <end position="631"/>
    </location>
</feature>
<dbReference type="SUPFAM" id="SSF50978">
    <property type="entry name" value="WD40 repeat-like"/>
    <property type="match status" value="1"/>
</dbReference>
<evidence type="ECO:0000313" key="7">
    <source>
        <dbReference type="Proteomes" id="UP000256970"/>
    </source>
</evidence>
<dbReference type="Gene3D" id="2.130.10.10">
    <property type="entry name" value="YVTN repeat-like/Quinoprotein amine dehydrogenase"/>
    <property type="match status" value="2"/>
</dbReference>
<feature type="compositionally biased region" description="Polar residues" evidence="4">
    <location>
        <begin position="752"/>
        <end position="762"/>
    </location>
</feature>
<proteinExistence type="predicted"/>
<feature type="compositionally biased region" description="Low complexity" evidence="4">
    <location>
        <begin position="502"/>
        <end position="511"/>
    </location>
</feature>